<evidence type="ECO:0000313" key="1">
    <source>
        <dbReference type="EMBL" id="RAI85654.1"/>
    </source>
</evidence>
<comment type="caution">
    <text evidence="1">The sequence shown here is derived from an EMBL/GenBank/DDBJ whole genome shotgun (WGS) entry which is preliminary data.</text>
</comment>
<evidence type="ECO:0000313" key="2">
    <source>
        <dbReference type="Proteomes" id="UP000248827"/>
    </source>
</evidence>
<organism evidence="1 2">
    <name type="scientific">Paenibacillus pabuli</name>
    <dbReference type="NCBI Taxonomy" id="1472"/>
    <lineage>
        <taxon>Bacteria</taxon>
        <taxon>Bacillati</taxon>
        <taxon>Bacillota</taxon>
        <taxon>Bacilli</taxon>
        <taxon>Bacillales</taxon>
        <taxon>Paenibacillaceae</taxon>
        <taxon>Paenibacillus</taxon>
    </lineage>
</organism>
<accession>A0ABX9BC72</accession>
<dbReference type="Proteomes" id="UP000248827">
    <property type="component" value="Unassembled WGS sequence"/>
</dbReference>
<sequence>MIDSSMVKNSLLMNRAVYRLNISSNTGLIT</sequence>
<dbReference type="EMBL" id="QLLI01000021">
    <property type="protein sequence ID" value="RAI85654.1"/>
    <property type="molecule type" value="Genomic_DNA"/>
</dbReference>
<name>A0ABX9BC72_9BACL</name>
<keyword evidence="2" id="KW-1185">Reference proteome</keyword>
<gene>
    <name evidence="1" type="ORF">DET54_1219</name>
</gene>
<protein>
    <submittedName>
        <fullName evidence="1">Uncharacterized protein</fullName>
    </submittedName>
</protein>
<reference evidence="1 2" key="1">
    <citation type="submission" date="2018-06" db="EMBL/GenBank/DDBJ databases">
        <title>Freshwater and sediment microbial communities from various areas in North America, analyzing microbe dynamics in response to fracking.</title>
        <authorList>
            <person name="Lamendella R."/>
        </authorList>
    </citation>
    <scope>NUCLEOTIDE SEQUENCE [LARGE SCALE GENOMIC DNA]</scope>
    <source>
        <strain evidence="1 2">NG-13</strain>
    </source>
</reference>
<proteinExistence type="predicted"/>